<accession>A0ABR2ZM94</accession>
<dbReference type="SUPFAM" id="SSF52047">
    <property type="entry name" value="RNI-like"/>
    <property type="match status" value="1"/>
</dbReference>
<evidence type="ECO:0008006" key="3">
    <source>
        <dbReference type="Google" id="ProtNLM"/>
    </source>
</evidence>
<gene>
    <name evidence="1" type="ORF">AAF712_011127</name>
</gene>
<organism evidence="1 2">
    <name type="scientific">Marasmius tenuissimus</name>
    <dbReference type="NCBI Taxonomy" id="585030"/>
    <lineage>
        <taxon>Eukaryota</taxon>
        <taxon>Fungi</taxon>
        <taxon>Dikarya</taxon>
        <taxon>Basidiomycota</taxon>
        <taxon>Agaricomycotina</taxon>
        <taxon>Agaricomycetes</taxon>
        <taxon>Agaricomycetidae</taxon>
        <taxon>Agaricales</taxon>
        <taxon>Marasmiineae</taxon>
        <taxon>Marasmiaceae</taxon>
        <taxon>Marasmius</taxon>
    </lineage>
</organism>
<dbReference type="Gene3D" id="3.80.10.10">
    <property type="entry name" value="Ribonuclease Inhibitor"/>
    <property type="match status" value="1"/>
</dbReference>
<proteinExistence type="predicted"/>
<dbReference type="Proteomes" id="UP001437256">
    <property type="component" value="Unassembled WGS sequence"/>
</dbReference>
<protein>
    <recommendedName>
        <fullName evidence="3">F-box domain-containing protein</fullName>
    </recommendedName>
</protein>
<comment type="caution">
    <text evidence="1">The sequence shown here is derived from an EMBL/GenBank/DDBJ whole genome shotgun (WGS) entry which is preliminary data.</text>
</comment>
<dbReference type="EMBL" id="JBBXMP010000116">
    <property type="protein sequence ID" value="KAL0062049.1"/>
    <property type="molecule type" value="Genomic_DNA"/>
</dbReference>
<keyword evidence="2" id="KW-1185">Reference proteome</keyword>
<evidence type="ECO:0000313" key="2">
    <source>
        <dbReference type="Proteomes" id="UP001437256"/>
    </source>
</evidence>
<evidence type="ECO:0000313" key="1">
    <source>
        <dbReference type="EMBL" id="KAL0062049.1"/>
    </source>
</evidence>
<sequence length="389" mass="44692">MSVEPCDLEEEVRVEIDAIKTEFIELFMRYCRRWRTLVLGSPGQHWERFYTLGADDLPQLENVYTPAGMLFLRPDHQHGSQLAPAGKLLTRTTSLRRLDMKREWISVQMLDLPLEWSHLTELRIASPICRSSEPDSFDLGAFLQALAEQCNSLVVFSLTDIMSFLLCRSLDASSFTPVSWPTIREFTFSARGLANENFMHLIRDAFERISLPNVERLSVGLCCGELVRDPTTSDSDFPEAPWEGLLLRSNPPLKHLELDFPRSHWGIRTVLRSLKPLCSLISLRVGHKRVWDMGYEELVRGLREPFEGGLLCPELEELELEECIADDVKLVLMLDRHFLMRHPKMKLIRANFGFGVECDGAVARQSLMLQGQEGFDVSMRQREVILTRK</sequence>
<name>A0ABR2ZM94_9AGAR</name>
<dbReference type="InterPro" id="IPR032675">
    <property type="entry name" value="LRR_dom_sf"/>
</dbReference>
<reference evidence="1 2" key="1">
    <citation type="submission" date="2024-05" db="EMBL/GenBank/DDBJ databases">
        <title>A draft genome resource for the thread blight pathogen Marasmius tenuissimus strain MS-2.</title>
        <authorList>
            <person name="Yulfo-Soto G.E."/>
            <person name="Baruah I.K."/>
            <person name="Amoako-Attah I."/>
            <person name="Bukari Y."/>
            <person name="Meinhardt L.W."/>
            <person name="Bailey B.A."/>
            <person name="Cohen S.P."/>
        </authorList>
    </citation>
    <scope>NUCLEOTIDE SEQUENCE [LARGE SCALE GENOMIC DNA]</scope>
    <source>
        <strain evidence="1 2">MS-2</strain>
    </source>
</reference>